<gene>
    <name evidence="2" type="ORF">LMS43_13920</name>
</gene>
<accession>A0ABT8EMF2</accession>
<protein>
    <recommendedName>
        <fullName evidence="1">LysR substrate-binding domain-containing protein</fullName>
    </recommendedName>
</protein>
<reference evidence="2" key="1">
    <citation type="submission" date="2021-11" db="EMBL/GenBank/DDBJ databases">
        <title>Draft genome sequence of Alcaligenes endophyticus type strain CCUG 75668T.</title>
        <authorList>
            <person name="Salva-Serra F."/>
            <person name="Duran R.E."/>
            <person name="Seeger M."/>
            <person name="Moore E.R.B."/>
            <person name="Jaen-Luchoro D."/>
        </authorList>
    </citation>
    <scope>NUCLEOTIDE SEQUENCE</scope>
    <source>
        <strain evidence="2">CCUG 75668</strain>
    </source>
</reference>
<dbReference type="PANTHER" id="PTHR30427:SF1">
    <property type="entry name" value="TRANSCRIPTIONAL ACTIVATOR PROTEIN LYSR"/>
    <property type="match status" value="1"/>
</dbReference>
<dbReference type="Pfam" id="PF03466">
    <property type="entry name" value="LysR_substrate"/>
    <property type="match status" value="1"/>
</dbReference>
<dbReference type="InterPro" id="IPR005119">
    <property type="entry name" value="LysR_subst-bd"/>
</dbReference>
<proteinExistence type="predicted"/>
<keyword evidence="3" id="KW-1185">Reference proteome</keyword>
<evidence type="ECO:0000313" key="2">
    <source>
        <dbReference type="EMBL" id="MDN4122387.1"/>
    </source>
</evidence>
<evidence type="ECO:0000259" key="1">
    <source>
        <dbReference type="Pfam" id="PF03466"/>
    </source>
</evidence>
<comment type="caution">
    <text evidence="2">The sequence shown here is derived from an EMBL/GenBank/DDBJ whole genome shotgun (WGS) entry which is preliminary data.</text>
</comment>
<feature type="domain" description="LysR substrate-binding" evidence="1">
    <location>
        <begin position="2"/>
        <end position="154"/>
    </location>
</feature>
<name>A0ABT8EMF2_9BURK</name>
<organism evidence="2 3">
    <name type="scientific">Alcaligenes endophyticus</name>
    <dbReference type="NCBI Taxonomy" id="1929088"/>
    <lineage>
        <taxon>Bacteria</taxon>
        <taxon>Pseudomonadati</taxon>
        <taxon>Pseudomonadota</taxon>
        <taxon>Betaproteobacteria</taxon>
        <taxon>Burkholderiales</taxon>
        <taxon>Alcaligenaceae</taxon>
        <taxon>Alcaligenes</taxon>
    </lineage>
</organism>
<sequence length="164" mass="18427">MDFGLVEHAPASPNYQTTPLDVECYCAISTRHPLASKDSITPQDLDGLPAVTLEPQHPLAQEQRRIFERAGATFNPCYEVSLWWAGFGLVREQLCYAIVDRLNAESFQEIDQSASVVFLPFKPTLLYQLSIIVPTLRPMSTLAESFLNALLSEFELPEWASRLP</sequence>
<evidence type="ECO:0000313" key="3">
    <source>
        <dbReference type="Proteomes" id="UP001168613"/>
    </source>
</evidence>
<dbReference type="Gene3D" id="3.40.190.290">
    <property type="match status" value="1"/>
</dbReference>
<dbReference type="RefSeq" id="WP_266123392.1">
    <property type="nucleotide sequence ID" value="NZ_JAJHNU010000004.1"/>
</dbReference>
<dbReference type="EMBL" id="JAJHNU010000004">
    <property type="protein sequence ID" value="MDN4122387.1"/>
    <property type="molecule type" value="Genomic_DNA"/>
</dbReference>
<dbReference type="SUPFAM" id="SSF53850">
    <property type="entry name" value="Periplasmic binding protein-like II"/>
    <property type="match status" value="1"/>
</dbReference>
<dbReference type="Proteomes" id="UP001168613">
    <property type="component" value="Unassembled WGS sequence"/>
</dbReference>
<dbReference type="PANTHER" id="PTHR30427">
    <property type="entry name" value="TRANSCRIPTIONAL ACTIVATOR PROTEIN LYSR"/>
    <property type="match status" value="1"/>
</dbReference>